<reference evidence="9 10" key="1">
    <citation type="submission" date="2017-01" db="EMBL/GenBank/DDBJ databases">
        <authorList>
            <person name="Mah S.A."/>
            <person name="Swanson W.J."/>
            <person name="Moy G.W."/>
            <person name="Vacquier V.D."/>
        </authorList>
    </citation>
    <scope>NUCLEOTIDE SEQUENCE [LARGE SCALE GENOMIC DNA]</scope>
    <source>
        <strain evidence="9 10">DSM 11589</strain>
    </source>
</reference>
<comment type="catalytic activity">
    <reaction evidence="7">
        <text>ATP + H2O + polyamine-[polyamine-binding protein]Side 1 = ADP + phosphate + polyamineSide 2 + [polyamine-binding protein]Side 1.</text>
        <dbReference type="EC" id="7.6.2.11"/>
    </reaction>
</comment>
<keyword evidence="5 7" id="KW-1278">Translocase</keyword>
<dbReference type="InterPro" id="IPR008995">
    <property type="entry name" value="Mo/tungstate-bd_C_term_dom"/>
</dbReference>
<evidence type="ECO:0000256" key="6">
    <source>
        <dbReference type="ARBA" id="ARBA00023136"/>
    </source>
</evidence>
<dbReference type="Gene3D" id="2.40.50.100">
    <property type="match status" value="1"/>
</dbReference>
<dbReference type="AlphaFoldDB" id="A0A1N7IXG7"/>
<dbReference type="GO" id="GO:0015417">
    <property type="term" value="F:ABC-type polyamine transporter activity"/>
    <property type="evidence" value="ECO:0007669"/>
    <property type="project" value="UniProtKB-EC"/>
</dbReference>
<dbReference type="InterPro" id="IPR013611">
    <property type="entry name" value="Transp-assoc_OB_typ2"/>
</dbReference>
<dbReference type="NCBIfam" id="TIGR01187">
    <property type="entry name" value="potA"/>
    <property type="match status" value="1"/>
</dbReference>
<comment type="function">
    <text evidence="7">Part of the ABC transporter complex PotABCD involved in spermidine/putrescine import. Responsible for energy coupling to the transport system.</text>
</comment>
<dbReference type="GO" id="GO:0016887">
    <property type="term" value="F:ATP hydrolysis activity"/>
    <property type="evidence" value="ECO:0007669"/>
    <property type="project" value="InterPro"/>
</dbReference>
<dbReference type="EC" id="7.6.2.11" evidence="7"/>
<evidence type="ECO:0000256" key="1">
    <source>
        <dbReference type="ARBA" id="ARBA00022448"/>
    </source>
</evidence>
<dbReference type="InterPro" id="IPR003593">
    <property type="entry name" value="AAA+_ATPase"/>
</dbReference>
<dbReference type="Gene3D" id="3.40.50.300">
    <property type="entry name" value="P-loop containing nucleotide triphosphate hydrolases"/>
    <property type="match status" value="1"/>
</dbReference>
<evidence type="ECO:0000313" key="10">
    <source>
        <dbReference type="Proteomes" id="UP000185678"/>
    </source>
</evidence>
<sequence length="370" mass="39798">MMSAPPFPAPGTTPIVCVSAASKSFHTPDGRLVEALKAVSLDIPAGRFTTLLGPSGCGKTTLLRLIGGFEEPTGGGIFIDGKLMEGIPAHHRPTNTVFQHYGLFPHLTVAGNVAYGLEIAKVPKAEIRQRVAEALEMVRLPGMETRKITQLSGGQQQRVALARALVLRPKILLLDEPMAALDRKLRKEMQTELKRLQHELGIAFLCVTHDQEEALSMSDLVVVMNRGQIEQQGTPRQIYDQPETEFVAGFVGEISLFRGRIVGDSLQTEAGTTLLIDALASPPDQPVTACLRPEKLALAKPDSTTPLLHGTVRDATYLGTSTRLEVSLGNSEGGMSDTVIATLHGDSPAIGQPITLTYSPADVRLLRHQG</sequence>
<dbReference type="Proteomes" id="UP000185678">
    <property type="component" value="Unassembled WGS sequence"/>
</dbReference>
<comment type="similarity">
    <text evidence="7">Belongs to the ABC transporter superfamily. Spermidine/putrescine importer (TC 3.A.1.11.1) family.</text>
</comment>
<dbReference type="SUPFAM" id="SSF52540">
    <property type="entry name" value="P-loop containing nucleoside triphosphate hydrolases"/>
    <property type="match status" value="1"/>
</dbReference>
<dbReference type="GO" id="GO:0005524">
    <property type="term" value="F:ATP binding"/>
    <property type="evidence" value="ECO:0007669"/>
    <property type="project" value="UniProtKB-KW"/>
</dbReference>
<dbReference type="InterPro" id="IPR003439">
    <property type="entry name" value="ABC_transporter-like_ATP-bd"/>
</dbReference>
<dbReference type="GO" id="GO:0015697">
    <property type="term" value="P:quaternary ammonium group transport"/>
    <property type="evidence" value="ECO:0007669"/>
    <property type="project" value="UniProtKB-ARBA"/>
</dbReference>
<dbReference type="Pfam" id="PF00005">
    <property type="entry name" value="ABC_tran"/>
    <property type="match status" value="1"/>
</dbReference>
<evidence type="ECO:0000256" key="7">
    <source>
        <dbReference type="RuleBase" id="RU364083"/>
    </source>
</evidence>
<dbReference type="InterPro" id="IPR017871">
    <property type="entry name" value="ABC_transporter-like_CS"/>
</dbReference>
<dbReference type="PANTHER" id="PTHR42781">
    <property type="entry name" value="SPERMIDINE/PUTRESCINE IMPORT ATP-BINDING PROTEIN POTA"/>
    <property type="match status" value="1"/>
</dbReference>
<dbReference type="SMART" id="SM00382">
    <property type="entry name" value="AAA"/>
    <property type="match status" value="1"/>
</dbReference>
<evidence type="ECO:0000256" key="2">
    <source>
        <dbReference type="ARBA" id="ARBA00022475"/>
    </source>
</evidence>
<accession>A0A1N7IXG7</accession>
<evidence type="ECO:0000256" key="4">
    <source>
        <dbReference type="ARBA" id="ARBA00022840"/>
    </source>
</evidence>
<evidence type="ECO:0000256" key="5">
    <source>
        <dbReference type="ARBA" id="ARBA00022967"/>
    </source>
</evidence>
<gene>
    <name evidence="7" type="primary">potA</name>
    <name evidence="9" type="ORF">SAMN05421779_101712</name>
</gene>
<dbReference type="InterPro" id="IPR005893">
    <property type="entry name" value="PotA-like"/>
</dbReference>
<evidence type="ECO:0000313" key="9">
    <source>
        <dbReference type="EMBL" id="SIS41697.1"/>
    </source>
</evidence>
<dbReference type="InterPro" id="IPR050093">
    <property type="entry name" value="ABC_SmlMolc_Importer"/>
</dbReference>
<dbReference type="EMBL" id="FTOA01000001">
    <property type="protein sequence ID" value="SIS41697.1"/>
    <property type="molecule type" value="Genomic_DNA"/>
</dbReference>
<comment type="subunit">
    <text evidence="7">The complex is composed of two ATP-binding proteins (PotA), two transmembrane proteins (PotB and PotC) and a solute-binding protein (PotD).</text>
</comment>
<dbReference type="SUPFAM" id="SSF50331">
    <property type="entry name" value="MOP-like"/>
    <property type="match status" value="1"/>
</dbReference>
<dbReference type="GO" id="GO:0043190">
    <property type="term" value="C:ATP-binding cassette (ABC) transporter complex"/>
    <property type="evidence" value="ECO:0007669"/>
    <property type="project" value="InterPro"/>
</dbReference>
<dbReference type="PROSITE" id="PS00211">
    <property type="entry name" value="ABC_TRANSPORTER_1"/>
    <property type="match status" value="1"/>
</dbReference>
<dbReference type="PANTHER" id="PTHR42781:SF4">
    <property type="entry name" value="SPERMIDINE_PUTRESCINE IMPORT ATP-BINDING PROTEIN POTA"/>
    <property type="match status" value="1"/>
</dbReference>
<dbReference type="STRING" id="80876.SAMN05421779_101712"/>
<dbReference type="InterPro" id="IPR027417">
    <property type="entry name" value="P-loop_NTPase"/>
</dbReference>
<dbReference type="PROSITE" id="PS50893">
    <property type="entry name" value="ABC_TRANSPORTER_2"/>
    <property type="match status" value="1"/>
</dbReference>
<dbReference type="RefSeq" id="WP_217696038.1">
    <property type="nucleotide sequence ID" value="NZ_FTOA01000001.1"/>
</dbReference>
<name>A0A1N7IXG7_9PROT</name>
<organism evidence="9 10">
    <name type="scientific">Insolitispirillum peregrinum</name>
    <dbReference type="NCBI Taxonomy" id="80876"/>
    <lineage>
        <taxon>Bacteria</taxon>
        <taxon>Pseudomonadati</taxon>
        <taxon>Pseudomonadota</taxon>
        <taxon>Alphaproteobacteria</taxon>
        <taxon>Rhodospirillales</taxon>
        <taxon>Novispirillaceae</taxon>
        <taxon>Insolitispirillum</taxon>
    </lineage>
</organism>
<keyword evidence="2 7" id="KW-1003">Cell membrane</keyword>
<dbReference type="Pfam" id="PF08402">
    <property type="entry name" value="TOBE_2"/>
    <property type="match status" value="1"/>
</dbReference>
<evidence type="ECO:0000259" key="8">
    <source>
        <dbReference type="PROSITE" id="PS50893"/>
    </source>
</evidence>
<keyword evidence="10" id="KW-1185">Reference proteome</keyword>
<keyword evidence="1 7" id="KW-0813">Transport</keyword>
<evidence type="ECO:0000256" key="3">
    <source>
        <dbReference type="ARBA" id="ARBA00022741"/>
    </source>
</evidence>
<feature type="domain" description="ABC transporter" evidence="8">
    <location>
        <begin position="16"/>
        <end position="251"/>
    </location>
</feature>
<keyword evidence="4 7" id="KW-0067">ATP-binding</keyword>
<protein>
    <recommendedName>
        <fullName evidence="7">Spermidine/putrescine import ATP-binding protein PotA</fullName>
        <ecNumber evidence="7">7.6.2.11</ecNumber>
    </recommendedName>
</protein>
<keyword evidence="3 7" id="KW-0547">Nucleotide-binding</keyword>
<keyword evidence="6 7" id="KW-0472">Membrane</keyword>
<proteinExistence type="inferred from homology"/>
<dbReference type="FunFam" id="3.40.50.300:FF:000425">
    <property type="entry name" value="Probable ABC transporter, ATP-binding subunit"/>
    <property type="match status" value="1"/>
</dbReference>